<gene>
    <name evidence="18" type="ORF">EG68_10380</name>
</gene>
<keyword evidence="10" id="KW-0106">Calcium</keyword>
<feature type="coiled-coil region" evidence="15">
    <location>
        <begin position="1149"/>
        <end position="1221"/>
    </location>
</feature>
<evidence type="ECO:0000256" key="2">
    <source>
        <dbReference type="ARBA" id="ARBA00004544"/>
    </source>
</evidence>
<dbReference type="Gene3D" id="2.30.30.40">
    <property type="entry name" value="SH3 Domains"/>
    <property type="match status" value="1"/>
</dbReference>
<keyword evidence="15" id="KW-0175">Coiled coil</keyword>
<dbReference type="SUPFAM" id="SSF50044">
    <property type="entry name" value="SH3-domain"/>
    <property type="match status" value="1"/>
</dbReference>
<dbReference type="InterPro" id="IPR018159">
    <property type="entry name" value="Spectrin/alpha-actinin"/>
</dbReference>
<dbReference type="Pfam" id="PF00018">
    <property type="entry name" value="SH3_1"/>
    <property type="match status" value="1"/>
</dbReference>
<dbReference type="PRINTS" id="PR01887">
    <property type="entry name" value="SPECTRNALPHA"/>
</dbReference>
<reference evidence="18" key="1">
    <citation type="submission" date="2019-07" db="EMBL/GenBank/DDBJ databases">
        <title>Annotation for the trematode Paragonimus miyazaki's.</title>
        <authorList>
            <person name="Choi Y.-J."/>
        </authorList>
    </citation>
    <scope>NUCLEOTIDE SEQUENCE</scope>
    <source>
        <strain evidence="18">Japan</strain>
    </source>
</reference>
<accession>A0A8S9YG76</accession>
<keyword evidence="7" id="KW-0597">Phosphoprotein</keyword>
<evidence type="ECO:0000256" key="6">
    <source>
        <dbReference type="ARBA" id="ARBA00022490"/>
    </source>
</evidence>
<evidence type="ECO:0000256" key="9">
    <source>
        <dbReference type="ARBA" id="ARBA00022737"/>
    </source>
</evidence>
<comment type="caution">
    <text evidence="18">The sequence shown here is derived from an EMBL/GenBank/DDBJ whole genome shotgun (WGS) entry which is preliminary data.</text>
</comment>
<evidence type="ECO:0000256" key="3">
    <source>
        <dbReference type="ARBA" id="ARBA00006826"/>
    </source>
</evidence>
<dbReference type="Gene3D" id="1.10.238.10">
    <property type="entry name" value="EF-hand"/>
    <property type="match status" value="2"/>
</dbReference>
<comment type="similarity">
    <text evidence="3">Belongs to the spectrin family.</text>
</comment>
<dbReference type="Gene3D" id="1.20.58.60">
    <property type="match status" value="19"/>
</dbReference>
<evidence type="ECO:0000256" key="11">
    <source>
        <dbReference type="ARBA" id="ARBA00022860"/>
    </source>
</evidence>
<evidence type="ECO:0000256" key="13">
    <source>
        <dbReference type="ARBA" id="ARBA00023212"/>
    </source>
</evidence>
<feature type="domain" description="SH3" evidence="16">
    <location>
        <begin position="969"/>
        <end position="1028"/>
    </location>
</feature>
<dbReference type="InterPro" id="IPR001452">
    <property type="entry name" value="SH3_domain"/>
</dbReference>
<keyword evidence="8" id="KW-0479">Metal-binding</keyword>
<feature type="domain" description="EF-hand" evidence="17">
    <location>
        <begin position="2310"/>
        <end position="2345"/>
    </location>
</feature>
<dbReference type="Proteomes" id="UP000822476">
    <property type="component" value="Unassembled WGS sequence"/>
</dbReference>
<dbReference type="GO" id="GO:0003779">
    <property type="term" value="F:actin binding"/>
    <property type="evidence" value="ECO:0007669"/>
    <property type="project" value="UniProtKB-KW"/>
</dbReference>
<feature type="coiled-coil region" evidence="15">
    <location>
        <begin position="1898"/>
        <end position="1957"/>
    </location>
</feature>
<dbReference type="SUPFAM" id="SSF47473">
    <property type="entry name" value="EF-hand"/>
    <property type="match status" value="1"/>
</dbReference>
<dbReference type="GO" id="GO:0005938">
    <property type="term" value="C:cell cortex"/>
    <property type="evidence" value="ECO:0007669"/>
    <property type="project" value="UniProtKB-SubCell"/>
</dbReference>
<sequence>MSELPLKVKILETPQDIQERREQVLSRYSAFKEATEYRRYKLEQAKRYQYFKRDADELESWILEKLQTYSNEDFKELNNLQAKKQKHQAFELEVTAHAETLASLDRSGEEMIQDDHYASEIIKNRLDELHALWNKLMAMLGEKSRLLNLTLKFVQFLRQADDLLFWIREKETYVTSEDYGNDLEHVEVLQKKFEEFLKDLEYQEQRAQDVYEKEEELLKEEFPEDALVIAKAGEVREALKRLNDLADHRRHKLFEAHEIQRFFRDTDKAISWVNEKSIPLTVEDCGRDLASVQALQRKHETLERDLAALKDKLVQIGLDAEELAEKHPDSKDTIHGKHQTLLAAWEKLKAQADLRSSKLDEAFKLQRFLADWRDISIWIADMKALIEADELAKDVAGAEAHVERHNEHKAEIASREDSYLSCVQEGQNLIDLGIADSADIATKLSELERERDALLNLWETRRVQFEQCMDLQLFYRDAEQAESWISKQEALLENKDIGDSLDSVEALIRKHEDFEKSLAAQEEKMRHIDDFATKLIENNHYAAPEVAQLQTLLNDRRNALREKAADHRKRLEDSHRYQMFDRDADEMQLWIVEKLRSATDDSHKDPTNLQTKVQKHQNFEAEVQANQSRVDGIKKMGQDLIQAGHYNSPEIGARIEQLDDTWSKLIDAMTIKKTNLDQANRQQQFVRNVDDVELWLGEVEAQLASDELGRDLNGVINVQKKHNLLEADVQAHRDRIEAFKAQVDTFAAEGHFDAPIIAEKYAQLSQRYLAMEEPIRLRREKLRDAYKLHQFFRDVEDEQDWIHEKEPIAGSTNVGRDLIGVQNLIKKHQAVSAEVTGHQPRIQDVVQEGNAMIAAQHYATNEIAKRIKELEDDWKNLCNKTDRRHQLLEDSLQAQQYFADASEAESWMREKEPLVGSSEFGRDEDSTEALLKKHNALMADIEAYGSTIDALGSQASACRMQEAPISDILGKDVVMALYDYQEKSPREVSMRKGEILTLLASNHKDWWKVEVNDRQGFVPAAYVKKIDAPLSDSQNDLMEKPLTVASQQQRLEEQYQYLLQLGRDRRERLQDSLEAYHLVREANDLHQWVIEKELVAVTETIVPGKLEEVESARKKVDDFVVEQKEREARVTELCAKADRLKRGGQTEAVEKIEGIIMQLQKKYEQLEEKEREARVTELCAKADRLKRGGQTEAVEKIEGIIMQLQKKYEQLEEVTTKKMKDLEDIDAVQRYHRECDEAKEWVDEKQGRLMTDDLGTDLTSVQRLIRKHDALERDLVALGDRVKQLDTKAADLVQIHPQDAEAIFDHQQDLNQSWNALAESAEQRKAKLLDSLDLQKFLADARDLQSWITTMDGLVTSDELAKDVTSAEALLERHRDYRTEIDTRSPAFTNLEMFGKELLDHGHYAAPVVQEQLQKIAEARAVLDNDWCDRNKKLEQCLEMQLFLRDCEQAEDWMGMRESSLAGDDVDGNKVDALIRKHEDFNRAINLQEAKIQSLQVGAEKLLDMDHYDSEAIKGKLQEVLGRWKELKDAMIENRSKLRDVQTFQAFIRDADEMELWITKKMQLTMDESYKDPKINVQAKHQKHQAFEAELAANAERLQSIIGAGQRLIQNDQCKGQEDIVQERIEKLANQWDHLVNRSKEKSEKLQEANRQAAYDAGIKDIEFWLGEMETTLASPDYGKDSASVDSLMSKHQVLATDIQAHEDRIRELDARADEFIHSGAGDAETILERKKLINERYEKIRALSENRAVTLGKAKRLHDFYRNIDDEEAWIREKKIVVSSEDYGRDLIGVRNLHKKHQRIEAEVASHEPAIRQTLEQGEELMVGTLLTDPEVVRSRMQQLDNAWDELQSLTALRRQKLEESLAYQDFLDSVEEEEAWILEKQHLLSSEDYGSTLAAVQGLQKKHEAFEADLKIHEDKCDNLCAEGAGLIQTGNHNCPAIEQRREGLREKLETLKRAALRRKSCLTDNSAFLQFMWKTDVVESWIADRETQVRSEDYARDLSSVQTLLTKHETFDTALESFRNEGIQTITTLYEQLIEAKHAQTPTIQSRFTTLMDRWNRLCRDSDRRKADLLQLQEQYKKVEELYLAFAKRASTFNSWFENAEEDLTDPVRCNSLDEVRALCDAQEQFKASLKAAEVDFQKLGQLDHEIKSYGVGMNPYTWFTMEALVETWRNLQKIILERDTELRRETARQEQNDQLRQEFAAVANSFHQWLQNVRTSMMEASGSLEEQLEATRTKATEVNARRNDLREIEELGARLEERLILDNRYTEHSTVGLSQAWDQLNQLAMRMQHNLEQQIQARNVSGVSEEALREFSMMFKHFDKDKSGRLDHREFKSCLRALGHDLHEVGEGQIDEEFEAILNVVDPNRDGFVTLQEFMAFMISRETENVQSRDEVEEAFRALTKDGKEYLKDGKEYITKEQLYANLSKEQAEYCCRVMPPYYTKGGQPIPDAYDYHAFTRQLFQN</sequence>
<dbReference type="OrthoDB" id="6018565at2759"/>
<evidence type="ECO:0000256" key="5">
    <source>
        <dbReference type="ARBA" id="ARBA00022467"/>
    </source>
</evidence>
<dbReference type="CDD" id="cd00051">
    <property type="entry name" value="EFh"/>
    <property type="match status" value="1"/>
</dbReference>
<dbReference type="FunFam" id="1.20.58.60:FF:000078">
    <property type="entry name" value="Spectrin alpha chain, non-erythrocytic 1"/>
    <property type="match status" value="1"/>
</dbReference>
<dbReference type="FunFam" id="1.10.238.10:FF:000020">
    <property type="entry name" value="spectrin alpha chain, non-erythrocytic 1"/>
    <property type="match status" value="1"/>
</dbReference>
<evidence type="ECO:0000256" key="1">
    <source>
        <dbReference type="ARBA" id="ARBA00004245"/>
    </source>
</evidence>
<dbReference type="PROSITE" id="PS50002">
    <property type="entry name" value="SH3"/>
    <property type="match status" value="1"/>
</dbReference>
<keyword evidence="11" id="KW-0112">Calmodulin-binding</keyword>
<evidence type="ECO:0000259" key="16">
    <source>
        <dbReference type="PROSITE" id="PS50002"/>
    </source>
</evidence>
<dbReference type="SMART" id="SM00326">
    <property type="entry name" value="SH3"/>
    <property type="match status" value="1"/>
</dbReference>
<dbReference type="GO" id="GO:0005856">
    <property type="term" value="C:cytoskeleton"/>
    <property type="evidence" value="ECO:0007669"/>
    <property type="project" value="UniProtKB-SubCell"/>
</dbReference>
<evidence type="ECO:0000256" key="4">
    <source>
        <dbReference type="ARBA" id="ARBA00022443"/>
    </source>
</evidence>
<comment type="subcellular location">
    <subcellularLocation>
        <location evidence="2">Cytoplasm</location>
        <location evidence="2">Cell cortex</location>
    </subcellularLocation>
    <subcellularLocation>
        <location evidence="1">Cytoplasm</location>
        <location evidence="1">Cytoskeleton</location>
    </subcellularLocation>
</comment>
<feature type="coiled-coil region" evidence="15">
    <location>
        <begin position="292"/>
        <end position="326"/>
    </location>
</feature>
<keyword evidence="9" id="KW-0677">Repeat</keyword>
<dbReference type="FunFam" id="1.20.58.60:FF:000007">
    <property type="entry name" value="Spectrin alpha chain non-erythrocytic 1"/>
    <property type="match status" value="2"/>
</dbReference>
<protein>
    <recommendedName>
        <fullName evidence="20">Spectrin alpha chain</fullName>
    </recommendedName>
</protein>
<dbReference type="GO" id="GO:0005509">
    <property type="term" value="F:calcium ion binding"/>
    <property type="evidence" value="ECO:0007669"/>
    <property type="project" value="InterPro"/>
</dbReference>
<feature type="domain" description="EF-hand" evidence="17">
    <location>
        <begin position="2353"/>
        <end position="2388"/>
    </location>
</feature>
<proteinExistence type="inferred from homology"/>
<evidence type="ECO:0000256" key="8">
    <source>
        <dbReference type="ARBA" id="ARBA00022723"/>
    </source>
</evidence>
<keyword evidence="12" id="KW-0009">Actin-binding</keyword>
<dbReference type="Gene3D" id="1.20.5.170">
    <property type="match status" value="1"/>
</dbReference>
<dbReference type="CDD" id="cd11808">
    <property type="entry name" value="SH3_Alpha_Spectrin"/>
    <property type="match status" value="1"/>
</dbReference>
<evidence type="ECO:0000256" key="12">
    <source>
        <dbReference type="ARBA" id="ARBA00023203"/>
    </source>
</evidence>
<dbReference type="InterPro" id="IPR011992">
    <property type="entry name" value="EF-hand-dom_pair"/>
</dbReference>
<dbReference type="InterPro" id="IPR035825">
    <property type="entry name" value="Alpha_Spectrin_SH3"/>
</dbReference>
<dbReference type="PROSITE" id="PS50222">
    <property type="entry name" value="EF_HAND_2"/>
    <property type="match status" value="2"/>
</dbReference>
<feature type="coiled-coil region" evidence="15">
    <location>
        <begin position="1692"/>
        <end position="1719"/>
    </location>
</feature>
<dbReference type="InterPro" id="IPR014837">
    <property type="entry name" value="EF-hand_Ca_insen"/>
</dbReference>
<dbReference type="FunFam" id="1.20.58.60:FF:000017">
    <property type="entry name" value="Spectrin alpha chain, non-erythrocytic 1"/>
    <property type="match status" value="1"/>
</dbReference>
<dbReference type="FunFam" id="1.20.58.60:FF:000013">
    <property type="entry name" value="Spectrin alpha chain, non-erythrocytic 1"/>
    <property type="match status" value="1"/>
</dbReference>
<evidence type="ECO:0000256" key="10">
    <source>
        <dbReference type="ARBA" id="ARBA00022837"/>
    </source>
</evidence>
<keyword evidence="4 14" id="KW-0728">SH3 domain</keyword>
<dbReference type="Pfam" id="PF00435">
    <property type="entry name" value="Spectrin"/>
    <property type="match status" value="20"/>
</dbReference>
<evidence type="ECO:0000256" key="15">
    <source>
        <dbReference type="SAM" id="Coils"/>
    </source>
</evidence>
<dbReference type="Pfam" id="PF08726">
    <property type="entry name" value="EFhand_Ca_insen"/>
    <property type="match status" value="1"/>
</dbReference>
<evidence type="ECO:0000313" key="19">
    <source>
        <dbReference type="Proteomes" id="UP000822476"/>
    </source>
</evidence>
<evidence type="ECO:0000313" key="18">
    <source>
        <dbReference type="EMBL" id="KAF7244517.1"/>
    </source>
</evidence>
<keyword evidence="5" id="KW-0117">Actin capping</keyword>
<keyword evidence="6" id="KW-0963">Cytoplasm</keyword>
<keyword evidence="13" id="KW-0206">Cytoskeleton</keyword>
<dbReference type="InterPro" id="IPR036028">
    <property type="entry name" value="SH3-like_dom_sf"/>
</dbReference>
<dbReference type="InterPro" id="IPR002048">
    <property type="entry name" value="EF_hand_dom"/>
</dbReference>
<keyword evidence="19" id="KW-1185">Reference proteome</keyword>
<dbReference type="PANTHER" id="PTHR11915">
    <property type="entry name" value="SPECTRIN/FILAMIN RELATED CYTOSKELETAL PROTEIN"/>
    <property type="match status" value="1"/>
</dbReference>
<dbReference type="Pfam" id="PF13499">
    <property type="entry name" value="EF-hand_7"/>
    <property type="match status" value="1"/>
</dbReference>
<evidence type="ECO:0000256" key="7">
    <source>
        <dbReference type="ARBA" id="ARBA00022553"/>
    </source>
</evidence>
<evidence type="ECO:0000259" key="17">
    <source>
        <dbReference type="PROSITE" id="PS50222"/>
    </source>
</evidence>
<dbReference type="SUPFAM" id="SSF46966">
    <property type="entry name" value="Spectrin repeat"/>
    <property type="match status" value="18"/>
</dbReference>
<dbReference type="SMART" id="SM01184">
    <property type="entry name" value="efhand_Ca_insen"/>
    <property type="match status" value="1"/>
</dbReference>
<dbReference type="EMBL" id="JTDE01006326">
    <property type="protein sequence ID" value="KAF7244517.1"/>
    <property type="molecule type" value="Genomic_DNA"/>
</dbReference>
<dbReference type="FunFam" id="1.20.58.60:FF:000020">
    <property type="entry name" value="Spectrin alpha chain, non-erythrocytic 1"/>
    <property type="match status" value="7"/>
</dbReference>
<dbReference type="SMART" id="SM00150">
    <property type="entry name" value="SPEC"/>
    <property type="match status" value="20"/>
</dbReference>
<dbReference type="PROSITE" id="PS00018">
    <property type="entry name" value="EF_HAND_1"/>
    <property type="match status" value="2"/>
</dbReference>
<name>A0A8S9YG76_9TREM</name>
<evidence type="ECO:0000256" key="14">
    <source>
        <dbReference type="PROSITE-ProRule" id="PRU00192"/>
    </source>
</evidence>
<dbReference type="SMART" id="SM00054">
    <property type="entry name" value="EFh"/>
    <property type="match status" value="2"/>
</dbReference>
<dbReference type="InterPro" id="IPR018247">
    <property type="entry name" value="EF_Hand_1_Ca_BS"/>
</dbReference>
<evidence type="ECO:0008006" key="20">
    <source>
        <dbReference type="Google" id="ProtNLM"/>
    </source>
</evidence>
<feature type="coiled-coil region" evidence="15">
    <location>
        <begin position="1261"/>
        <end position="1288"/>
    </location>
</feature>
<organism evidence="18 19">
    <name type="scientific">Paragonimus skrjabini miyazakii</name>
    <dbReference type="NCBI Taxonomy" id="59628"/>
    <lineage>
        <taxon>Eukaryota</taxon>
        <taxon>Metazoa</taxon>
        <taxon>Spiralia</taxon>
        <taxon>Lophotrochozoa</taxon>
        <taxon>Platyhelminthes</taxon>
        <taxon>Trematoda</taxon>
        <taxon>Digenea</taxon>
        <taxon>Plagiorchiida</taxon>
        <taxon>Troglotremata</taxon>
        <taxon>Troglotrematidae</taxon>
        <taxon>Paragonimus</taxon>
    </lineage>
</organism>
<dbReference type="InterPro" id="IPR002017">
    <property type="entry name" value="Spectrin_repeat"/>
</dbReference>
<dbReference type="CDD" id="cd00176">
    <property type="entry name" value="SPEC"/>
    <property type="match status" value="12"/>
</dbReference>
<feature type="coiled-coil region" evidence="15">
    <location>
        <begin position="186"/>
        <end position="217"/>
    </location>
</feature>
<dbReference type="GO" id="GO:0005516">
    <property type="term" value="F:calmodulin binding"/>
    <property type="evidence" value="ECO:0007669"/>
    <property type="project" value="UniProtKB-KW"/>
</dbReference>
<dbReference type="GO" id="GO:0051693">
    <property type="term" value="P:actin filament capping"/>
    <property type="evidence" value="ECO:0007669"/>
    <property type="project" value="UniProtKB-KW"/>
</dbReference>